<dbReference type="STRING" id="946362.F2UJF6"/>
<accession>F2UJF6</accession>
<dbReference type="AlphaFoldDB" id="F2UJF6"/>
<feature type="domain" description="GST C-terminal" evidence="2">
    <location>
        <begin position="91"/>
        <end position="213"/>
    </location>
</feature>
<dbReference type="GeneID" id="16071158"/>
<dbReference type="InterPro" id="IPR036249">
    <property type="entry name" value="Thioredoxin-like_sf"/>
</dbReference>
<dbReference type="PANTHER" id="PTHR11571:SF150">
    <property type="entry name" value="GLUTATHIONE S-TRANSFERASE"/>
    <property type="match status" value="1"/>
</dbReference>
<sequence>MAPKLYYFDGRRGDAEAIRMLFKDTGIAYEDVGVSEETFKQMDAAGDLLFGQLPMVDFDGLKLVEQPAILEHIAQMADKAGKGTNKYLGENENERSTARSLCSAACDLRRESLAMRKEGSNDAKRKFKADVLPVWFAALDKLAVASNDEDKGLGAGVHFTFGDMAIFEAVNAITVALNLSVIRPYPNLKEWHDKAVHRAAIEVHIQGRDDAPW</sequence>
<dbReference type="InterPro" id="IPR050213">
    <property type="entry name" value="GST_superfamily"/>
</dbReference>
<evidence type="ECO:0000259" key="1">
    <source>
        <dbReference type="PROSITE" id="PS50404"/>
    </source>
</evidence>
<dbReference type="InterPro" id="IPR010987">
    <property type="entry name" value="Glutathione-S-Trfase_C-like"/>
</dbReference>
<dbReference type="CDD" id="cd03039">
    <property type="entry name" value="GST_N_Sigma_like"/>
    <property type="match status" value="1"/>
</dbReference>
<dbReference type="Pfam" id="PF14497">
    <property type="entry name" value="GST_C_3"/>
    <property type="match status" value="1"/>
</dbReference>
<dbReference type="GO" id="GO:0004364">
    <property type="term" value="F:glutathione transferase activity"/>
    <property type="evidence" value="ECO:0007669"/>
    <property type="project" value="TreeGrafter"/>
</dbReference>
<dbReference type="OrthoDB" id="414243at2759"/>
<name>F2UJF6_SALR5</name>
<dbReference type="InterPro" id="IPR004045">
    <property type="entry name" value="Glutathione_S-Trfase_N"/>
</dbReference>
<organism evidence="4">
    <name type="scientific">Salpingoeca rosetta (strain ATCC 50818 / BSB-021)</name>
    <dbReference type="NCBI Taxonomy" id="946362"/>
    <lineage>
        <taxon>Eukaryota</taxon>
        <taxon>Choanoflagellata</taxon>
        <taxon>Craspedida</taxon>
        <taxon>Salpingoecidae</taxon>
        <taxon>Salpingoeca</taxon>
    </lineage>
</organism>
<proteinExistence type="predicted"/>
<dbReference type="InParanoid" id="F2UJF6"/>
<dbReference type="FunFam" id="1.20.1050.10:FF:000122">
    <property type="entry name" value="Predicted protein"/>
    <property type="match status" value="1"/>
</dbReference>
<dbReference type="Proteomes" id="UP000007799">
    <property type="component" value="Unassembled WGS sequence"/>
</dbReference>
<dbReference type="EMBL" id="GL832977">
    <property type="protein sequence ID" value="EGD77255.1"/>
    <property type="molecule type" value="Genomic_DNA"/>
</dbReference>
<dbReference type="SFLD" id="SFLDS00019">
    <property type="entry name" value="Glutathione_Transferase_(cytos"/>
    <property type="match status" value="1"/>
</dbReference>
<dbReference type="SUPFAM" id="SSF47616">
    <property type="entry name" value="GST C-terminal domain-like"/>
    <property type="match status" value="1"/>
</dbReference>
<gene>
    <name evidence="3" type="ORF">PTSG_08348</name>
</gene>
<evidence type="ECO:0000313" key="4">
    <source>
        <dbReference type="Proteomes" id="UP000007799"/>
    </source>
</evidence>
<dbReference type="PROSITE" id="PS50405">
    <property type="entry name" value="GST_CTER"/>
    <property type="match status" value="1"/>
</dbReference>
<dbReference type="PROSITE" id="PS50404">
    <property type="entry name" value="GST_NTER"/>
    <property type="match status" value="1"/>
</dbReference>
<dbReference type="InterPro" id="IPR036282">
    <property type="entry name" value="Glutathione-S-Trfase_C_sf"/>
</dbReference>
<dbReference type="KEGG" id="sre:PTSG_08348"/>
<reference evidence="3" key="1">
    <citation type="submission" date="2009-08" db="EMBL/GenBank/DDBJ databases">
        <title>Annotation of Salpingoeca rosetta.</title>
        <authorList>
            <consortium name="The Broad Institute Genome Sequencing Platform"/>
            <person name="Russ C."/>
            <person name="Cuomo C."/>
            <person name="Burger G."/>
            <person name="Gray M.W."/>
            <person name="Holland P.W.H."/>
            <person name="King N."/>
            <person name="Lang F.B.F."/>
            <person name="Roger A.J."/>
            <person name="Ruiz-Trillo I."/>
            <person name="Young S.K."/>
            <person name="Zeng Q."/>
            <person name="Gargeya S."/>
            <person name="Alvarado L."/>
            <person name="Berlin A."/>
            <person name="Chapman S.B."/>
            <person name="Chen Z."/>
            <person name="Freedman E."/>
            <person name="Gellesch M."/>
            <person name="Goldberg J."/>
            <person name="Griggs A."/>
            <person name="Gujja S."/>
            <person name="Heilman E."/>
            <person name="Heiman D."/>
            <person name="Howarth C."/>
            <person name="Mehta T."/>
            <person name="Neiman D."/>
            <person name="Pearson M."/>
            <person name="Roberts A."/>
            <person name="Saif S."/>
            <person name="Shea T."/>
            <person name="Shenoy N."/>
            <person name="Sisk P."/>
            <person name="Stolte C."/>
            <person name="Sykes S."/>
            <person name="White J."/>
            <person name="Yandava C."/>
            <person name="Haas B."/>
            <person name="Nusbaum C."/>
            <person name="Birren B."/>
        </authorList>
    </citation>
    <scope>NUCLEOTIDE SEQUENCE [LARGE SCALE GENOMIC DNA]</scope>
    <source>
        <strain evidence="3">ATCC 50818</strain>
    </source>
</reference>
<dbReference type="PANTHER" id="PTHR11571">
    <property type="entry name" value="GLUTATHIONE S-TRANSFERASE"/>
    <property type="match status" value="1"/>
</dbReference>
<dbReference type="eggNOG" id="KOG1695">
    <property type="taxonomic scope" value="Eukaryota"/>
</dbReference>
<dbReference type="Pfam" id="PF02798">
    <property type="entry name" value="GST_N"/>
    <property type="match status" value="1"/>
</dbReference>
<dbReference type="InterPro" id="IPR040079">
    <property type="entry name" value="Glutathione_S-Trfase"/>
</dbReference>
<dbReference type="SUPFAM" id="SSF52833">
    <property type="entry name" value="Thioredoxin-like"/>
    <property type="match status" value="1"/>
</dbReference>
<dbReference type="OMA" id="IRPYPNL"/>
<dbReference type="Gene3D" id="1.20.1050.10">
    <property type="match status" value="1"/>
</dbReference>
<dbReference type="Gene3D" id="3.40.30.10">
    <property type="entry name" value="Glutaredoxin"/>
    <property type="match status" value="1"/>
</dbReference>
<protein>
    <recommendedName>
        <fullName evidence="5">Glutathione S-transferase</fullName>
    </recommendedName>
</protein>
<dbReference type="GO" id="GO:0006749">
    <property type="term" value="P:glutathione metabolic process"/>
    <property type="evidence" value="ECO:0007669"/>
    <property type="project" value="TreeGrafter"/>
</dbReference>
<dbReference type="InterPro" id="IPR004046">
    <property type="entry name" value="GST_C"/>
</dbReference>
<feature type="domain" description="GST N-terminal" evidence="1">
    <location>
        <begin position="1"/>
        <end position="81"/>
    </location>
</feature>
<keyword evidence="4" id="KW-1185">Reference proteome</keyword>
<evidence type="ECO:0000313" key="3">
    <source>
        <dbReference type="EMBL" id="EGD77255.1"/>
    </source>
</evidence>
<evidence type="ECO:0000259" key="2">
    <source>
        <dbReference type="PROSITE" id="PS50405"/>
    </source>
</evidence>
<evidence type="ECO:0008006" key="5">
    <source>
        <dbReference type="Google" id="ProtNLM"/>
    </source>
</evidence>
<dbReference type="RefSeq" id="XP_004990599.1">
    <property type="nucleotide sequence ID" value="XM_004990542.1"/>
</dbReference>